<dbReference type="GO" id="GO:0005975">
    <property type="term" value="P:carbohydrate metabolic process"/>
    <property type="evidence" value="ECO:0007669"/>
    <property type="project" value="InterPro"/>
</dbReference>
<dbReference type="InterPro" id="IPR016518">
    <property type="entry name" value="Alpha-L-fucosidase"/>
</dbReference>
<accession>A0A412TWF3</accession>
<dbReference type="Pfam" id="PF21307">
    <property type="entry name" value="Glyco_hydro_95_C"/>
    <property type="match status" value="1"/>
</dbReference>
<dbReference type="PANTHER" id="PTHR31084">
    <property type="entry name" value="ALPHA-L-FUCOSIDASE 2"/>
    <property type="match status" value="1"/>
</dbReference>
<dbReference type="InterPro" id="IPR012341">
    <property type="entry name" value="6hp_glycosidase-like_sf"/>
</dbReference>
<dbReference type="Pfam" id="PF22124">
    <property type="entry name" value="Glyco_hydro_95_cat"/>
    <property type="match status" value="1"/>
</dbReference>
<dbReference type="AlphaFoldDB" id="A0A412TWF3"/>
<dbReference type="SUPFAM" id="SSF48208">
    <property type="entry name" value="Six-hairpin glycosidases"/>
    <property type="match status" value="1"/>
</dbReference>
<dbReference type="Gene3D" id="2.60.40.1180">
    <property type="entry name" value="Golgi alpha-mannosidase II"/>
    <property type="match status" value="1"/>
</dbReference>
<feature type="domain" description="Alpha fucosidase A-like C-terminal" evidence="2">
    <location>
        <begin position="700"/>
        <end position="795"/>
    </location>
</feature>
<dbReference type="InterPro" id="IPR049053">
    <property type="entry name" value="AFCA-like_C"/>
</dbReference>
<gene>
    <name evidence="4" type="ORF">DWW57_03750</name>
</gene>
<organism evidence="4 5">
    <name type="scientific">Odoribacter splanchnicus</name>
    <dbReference type="NCBI Taxonomy" id="28118"/>
    <lineage>
        <taxon>Bacteria</taxon>
        <taxon>Pseudomonadati</taxon>
        <taxon>Bacteroidota</taxon>
        <taxon>Bacteroidia</taxon>
        <taxon>Bacteroidales</taxon>
        <taxon>Odoribacteraceae</taxon>
        <taxon>Odoribacter</taxon>
    </lineage>
</organism>
<comment type="caution">
    <text evidence="4">The sequence shown here is derived from an EMBL/GenBank/DDBJ whole genome shotgun (WGS) entry which is preliminary data.</text>
</comment>
<dbReference type="InterPro" id="IPR027414">
    <property type="entry name" value="GH95_N_dom"/>
</dbReference>
<keyword evidence="4" id="KW-0378">Hydrolase</keyword>
<feature type="domain" description="Glycosyl hydrolase family 95 catalytic" evidence="3">
    <location>
        <begin position="282"/>
        <end position="698"/>
    </location>
</feature>
<evidence type="ECO:0000259" key="2">
    <source>
        <dbReference type="Pfam" id="PF21307"/>
    </source>
</evidence>
<evidence type="ECO:0000259" key="1">
    <source>
        <dbReference type="Pfam" id="PF14498"/>
    </source>
</evidence>
<dbReference type="PANTHER" id="PTHR31084:SF0">
    <property type="entry name" value="ALPHA-L-FUCOSIDASE 2"/>
    <property type="match status" value="1"/>
</dbReference>
<protein>
    <submittedName>
        <fullName evidence="4">Glycoside hydrolase family 95 protein</fullName>
    </submittedName>
</protein>
<evidence type="ECO:0000313" key="4">
    <source>
        <dbReference type="EMBL" id="RGU58176.1"/>
    </source>
</evidence>
<dbReference type="InterPro" id="IPR013780">
    <property type="entry name" value="Glyco_hydro_b"/>
</dbReference>
<evidence type="ECO:0000313" key="5">
    <source>
        <dbReference type="Proteomes" id="UP000284243"/>
    </source>
</evidence>
<dbReference type="Pfam" id="PF14498">
    <property type="entry name" value="Glyco_hyd_65N_2"/>
    <property type="match status" value="1"/>
</dbReference>
<dbReference type="Proteomes" id="UP000284243">
    <property type="component" value="Unassembled WGS sequence"/>
</dbReference>
<proteinExistence type="predicted"/>
<dbReference type="Gene3D" id="2.70.98.50">
    <property type="entry name" value="putative glycoside hydrolase family protein from bacillus halodurans"/>
    <property type="match status" value="1"/>
</dbReference>
<feature type="domain" description="Glycosyl hydrolase family 95 N-terminal" evidence="1">
    <location>
        <begin position="27"/>
        <end position="264"/>
    </location>
</feature>
<dbReference type="RefSeq" id="WP_022160653.1">
    <property type="nucleotide sequence ID" value="NZ_CABJFF010000003.1"/>
</dbReference>
<evidence type="ECO:0000259" key="3">
    <source>
        <dbReference type="Pfam" id="PF22124"/>
    </source>
</evidence>
<dbReference type="InterPro" id="IPR054363">
    <property type="entry name" value="GH95_cat"/>
</dbReference>
<dbReference type="PIRSF" id="PIRSF007663">
    <property type="entry name" value="UCP007663"/>
    <property type="match status" value="1"/>
</dbReference>
<dbReference type="EMBL" id="QRYC01000003">
    <property type="protein sequence ID" value="RGU58176.1"/>
    <property type="molecule type" value="Genomic_DNA"/>
</dbReference>
<dbReference type="Gene3D" id="1.50.10.10">
    <property type="match status" value="1"/>
</dbReference>
<name>A0A412TWF3_9BACT</name>
<reference evidence="4 5" key="1">
    <citation type="submission" date="2018-08" db="EMBL/GenBank/DDBJ databases">
        <title>A genome reference for cultivated species of the human gut microbiota.</title>
        <authorList>
            <person name="Zou Y."/>
            <person name="Xue W."/>
            <person name="Luo G."/>
        </authorList>
    </citation>
    <scope>NUCLEOTIDE SEQUENCE [LARGE SCALE GENOMIC DNA]</scope>
    <source>
        <strain evidence="4 5">AF16-14</strain>
    </source>
</reference>
<sequence>MYKYLFSLLFLGCLSCQMQSSDSSLRLWYKQPAKEWMEATPTGNGRLGAMIYGGTQTETIALNEITMWAGQADENQEIPCGKEKLAEMRQLFFAGKLIEGNQMATQYLSGTPHSFGTHVPVGDLKIDFGYDTTRISDYTRQLDLTTGVTTVGFKVDGIGYKREYFCSNPDNVLVMRFTADKGNSLDFETGLALLRKATVTTEGNELVFTGKVDYPQFGPGGVNFIGKINIAQQGGTIEAREGKIRVKGADEAILTLDIRTDYKNPGYRTQCAQTLAQAGQQSYEQLKKAHMDDYTALFNRVEIDLGNSEADNLPTDIRWSRIKSGAKDPGLDALFFQYGRYLLISSSRENSPLPANLQGVWNDNLACNMSWSCDYHLDINTEQNYWASNVTNLHECNQPFFNYIESLSEDGEKTARRVYGSPGWVAHTVTNVWGNTAPGGGVNWGLFPVASCWVASHLWSHYCYTQDQEFLKNQAYPILKKNAIFFLDYMTTDPNTGYLVTGPTNSAENSFKFNGWELALSMMPTCDRVLVHELYTSCIEASKILNTDTGFRDSLQQALAKFPPLKIGKNGEVQEWMEDFEQAHPNHRHASHLLALYPFAQISVAHTPELAQAAKKAIDNKLAAPDWEDVEFSRANMINFYARLKEPEEAYNSVCYLLQKLTRENLLTVSPKGIAGAPWDIFIFDGNQAGISGIAEMLVQNHEGYIEFLPALPQAWPTGSYKGLCVKGGAETDLKWQNGKVTAATVKATTANTFRLKLPAGTSNPKSTLNGKTYTLSPDNEGIITLELSQGDCFELKY</sequence>
<dbReference type="GO" id="GO:0004560">
    <property type="term" value="F:alpha-L-fucosidase activity"/>
    <property type="evidence" value="ECO:0007669"/>
    <property type="project" value="InterPro"/>
</dbReference>
<dbReference type="InterPro" id="IPR008928">
    <property type="entry name" value="6-hairpin_glycosidase_sf"/>
</dbReference>